<dbReference type="STRING" id="73230.A0A2B7Z4U2"/>
<organism evidence="1 2">
    <name type="scientific">[Emmonsia] crescens</name>
    <dbReference type="NCBI Taxonomy" id="73230"/>
    <lineage>
        <taxon>Eukaryota</taxon>
        <taxon>Fungi</taxon>
        <taxon>Dikarya</taxon>
        <taxon>Ascomycota</taxon>
        <taxon>Pezizomycotina</taxon>
        <taxon>Eurotiomycetes</taxon>
        <taxon>Eurotiomycetidae</taxon>
        <taxon>Onygenales</taxon>
        <taxon>Ajellomycetaceae</taxon>
        <taxon>Emergomyces</taxon>
    </lineage>
</organism>
<name>A0A2B7Z4U2_9EURO</name>
<gene>
    <name evidence="1" type="ORF">GX50_08655</name>
</gene>
<protein>
    <submittedName>
        <fullName evidence="1">Uncharacterized protein</fullName>
    </submittedName>
</protein>
<sequence>MKAMKEVKTELCDQLLGRLEQVTSMSIHQNLHNKLSEALTWASVAARGESSVKTISMKTLREVMITHCSCEVILEAEQTSEAIVKQVNEVIKNITKGAVVVARHMLSEDIILMMNIQDTKTELTANNGWMCE</sequence>
<dbReference type="EMBL" id="PDND01000364">
    <property type="protein sequence ID" value="PGH28605.1"/>
    <property type="molecule type" value="Genomic_DNA"/>
</dbReference>
<comment type="caution">
    <text evidence="1">The sequence shown here is derived from an EMBL/GenBank/DDBJ whole genome shotgun (WGS) entry which is preliminary data.</text>
</comment>
<reference evidence="1 2" key="1">
    <citation type="submission" date="2017-10" db="EMBL/GenBank/DDBJ databases">
        <title>Comparative genomics in systemic dimorphic fungi from Ajellomycetaceae.</title>
        <authorList>
            <person name="Munoz J.F."/>
            <person name="Mcewen J.G."/>
            <person name="Clay O.K."/>
            <person name="Cuomo C.A."/>
        </authorList>
    </citation>
    <scope>NUCLEOTIDE SEQUENCE [LARGE SCALE GENOMIC DNA]</scope>
    <source>
        <strain evidence="1 2">UAMH4076</strain>
    </source>
</reference>
<dbReference type="AlphaFoldDB" id="A0A2B7Z4U2"/>
<dbReference type="VEuPathDB" id="FungiDB:EMCG_01469"/>
<dbReference type="Proteomes" id="UP000226031">
    <property type="component" value="Unassembled WGS sequence"/>
</dbReference>
<evidence type="ECO:0000313" key="1">
    <source>
        <dbReference type="EMBL" id="PGH28605.1"/>
    </source>
</evidence>
<proteinExistence type="predicted"/>
<evidence type="ECO:0000313" key="2">
    <source>
        <dbReference type="Proteomes" id="UP000226031"/>
    </source>
</evidence>
<accession>A0A2B7Z4U2</accession>
<keyword evidence="2" id="KW-1185">Reference proteome</keyword>